<evidence type="ECO:0000313" key="3">
    <source>
        <dbReference type="Proteomes" id="UP000299102"/>
    </source>
</evidence>
<dbReference type="Proteomes" id="UP000299102">
    <property type="component" value="Unassembled WGS sequence"/>
</dbReference>
<evidence type="ECO:0000256" key="1">
    <source>
        <dbReference type="SAM" id="SignalP"/>
    </source>
</evidence>
<keyword evidence="1" id="KW-0732">Signal</keyword>
<feature type="chain" id="PRO_5020034550" evidence="1">
    <location>
        <begin position="17"/>
        <end position="142"/>
    </location>
</feature>
<feature type="signal peptide" evidence="1">
    <location>
        <begin position="1"/>
        <end position="16"/>
    </location>
</feature>
<comment type="caution">
    <text evidence="2">The sequence shown here is derived from an EMBL/GenBank/DDBJ whole genome shotgun (WGS) entry which is preliminary data.</text>
</comment>
<organism evidence="2 3">
    <name type="scientific">Eumeta variegata</name>
    <name type="common">Bagworm moth</name>
    <name type="synonym">Eumeta japonica</name>
    <dbReference type="NCBI Taxonomy" id="151549"/>
    <lineage>
        <taxon>Eukaryota</taxon>
        <taxon>Metazoa</taxon>
        <taxon>Ecdysozoa</taxon>
        <taxon>Arthropoda</taxon>
        <taxon>Hexapoda</taxon>
        <taxon>Insecta</taxon>
        <taxon>Pterygota</taxon>
        <taxon>Neoptera</taxon>
        <taxon>Endopterygota</taxon>
        <taxon>Lepidoptera</taxon>
        <taxon>Glossata</taxon>
        <taxon>Ditrysia</taxon>
        <taxon>Tineoidea</taxon>
        <taxon>Psychidae</taxon>
        <taxon>Oiketicinae</taxon>
        <taxon>Eumeta</taxon>
    </lineage>
</organism>
<accession>A0A4C1T7L9</accession>
<protein>
    <submittedName>
        <fullName evidence="2">Uncharacterized protein</fullName>
    </submittedName>
</protein>
<dbReference type="AlphaFoldDB" id="A0A4C1T7L9"/>
<reference evidence="2 3" key="1">
    <citation type="journal article" date="2019" name="Commun. Biol.">
        <title>The bagworm genome reveals a unique fibroin gene that provides high tensile strength.</title>
        <authorList>
            <person name="Kono N."/>
            <person name="Nakamura H."/>
            <person name="Ohtoshi R."/>
            <person name="Tomita M."/>
            <person name="Numata K."/>
            <person name="Arakawa K."/>
        </authorList>
    </citation>
    <scope>NUCLEOTIDE SEQUENCE [LARGE SCALE GENOMIC DNA]</scope>
</reference>
<gene>
    <name evidence="2" type="ORF">EVAR_76503_1</name>
</gene>
<dbReference type="EMBL" id="BGZK01000036">
    <property type="protein sequence ID" value="GBP09478.1"/>
    <property type="molecule type" value="Genomic_DNA"/>
</dbReference>
<name>A0A4C1T7L9_EUMVA</name>
<keyword evidence="3" id="KW-1185">Reference proteome</keyword>
<dbReference type="OrthoDB" id="10070995at2759"/>
<proteinExistence type="predicted"/>
<evidence type="ECO:0000313" key="2">
    <source>
        <dbReference type="EMBL" id="GBP09478.1"/>
    </source>
</evidence>
<sequence length="142" mass="15793">MFVTLLVVLLLNEAPAFNITLGDWSEVSVNQSSTYLAFHQFGCLVIHPLDSPATASFGYPFIRPSIHLTTSRTSHVVIHTSIKLAIHISINPLIHPSVHLFGHPAIQPSGQKSYIFLCNITRNQLRVLNKSQISDKNLNIKI</sequence>